<evidence type="ECO:0000313" key="11">
    <source>
        <dbReference type="Proteomes" id="UP001303373"/>
    </source>
</evidence>
<evidence type="ECO:0000256" key="6">
    <source>
        <dbReference type="ARBA" id="ARBA00023180"/>
    </source>
</evidence>
<feature type="domain" description="Plastocyanin-like" evidence="9">
    <location>
        <begin position="3"/>
        <end position="73"/>
    </location>
</feature>
<dbReference type="CDD" id="cd13901">
    <property type="entry name" value="CuRO_3_MaLCC_like"/>
    <property type="match status" value="1"/>
</dbReference>
<evidence type="ECO:0000256" key="7">
    <source>
        <dbReference type="ARBA" id="ARBA00023185"/>
    </source>
</evidence>
<dbReference type="PANTHER" id="PTHR11709:SF87">
    <property type="entry name" value="LACCASE"/>
    <property type="match status" value="1"/>
</dbReference>
<keyword evidence="6" id="KW-0325">Glycoprotein</keyword>
<dbReference type="AlphaFoldDB" id="A0AAQ3M4V7"/>
<feature type="domain" description="Plastocyanin-like" evidence="8">
    <location>
        <begin position="204"/>
        <end position="327"/>
    </location>
</feature>
<dbReference type="EMBL" id="CP138584">
    <property type="protein sequence ID" value="WPH00920.1"/>
    <property type="molecule type" value="Genomic_DNA"/>
</dbReference>
<dbReference type="InterPro" id="IPR011707">
    <property type="entry name" value="Cu-oxidase-like_N"/>
</dbReference>
<dbReference type="GO" id="GO:0046274">
    <property type="term" value="P:lignin catabolic process"/>
    <property type="evidence" value="ECO:0007669"/>
    <property type="project" value="UniProtKB-KW"/>
</dbReference>
<evidence type="ECO:0000256" key="1">
    <source>
        <dbReference type="ARBA" id="ARBA00000349"/>
    </source>
</evidence>
<keyword evidence="5" id="KW-0186">Copper</keyword>
<dbReference type="InterPro" id="IPR011706">
    <property type="entry name" value="Cu-oxidase_C"/>
</dbReference>
<dbReference type="Gene3D" id="2.60.40.420">
    <property type="entry name" value="Cupredoxins - blue copper proteins"/>
    <property type="match status" value="2"/>
</dbReference>
<sequence>MPNNGTSIHWHGMRQLNRDTHDGVPGITECLITPGGSKTYTFQATQHGTSWYHSHFSSQYGDGIVGPIVIHGPATANYDYDLGPLPITDWYYPAVAVLASLALHTNGLPPEADNALINGSMTSSSGAILFLSFLAASHESSQVSGVMYLLMPANRLEAIGSVLKSKIKLAVVRTSTVETSNRYFPTRAMKQRFLLANQLHSPTSEYVKSNNTNYPTRANVIELPQEGQWTYWVIQGIAGSPYDVEVPHPIHLHGHDFYILGTGQGQYTNANSGALNYINPTRRDTAILPGGEWLALVFQTDNPGAWVMHCHIAWHADEGFAVHFLETVSIMQNEDSIGSDFNAQ</sequence>
<dbReference type="Pfam" id="PF07732">
    <property type="entry name" value="Cu-oxidase_3"/>
    <property type="match status" value="1"/>
</dbReference>
<keyword evidence="7" id="KW-0439">Lignin degradation</keyword>
<dbReference type="InterPro" id="IPR008972">
    <property type="entry name" value="Cupredoxin"/>
</dbReference>
<proteinExistence type="inferred from homology"/>
<gene>
    <name evidence="10" type="ORF">R9X50_00375400</name>
</gene>
<dbReference type="GO" id="GO:0005507">
    <property type="term" value="F:copper ion binding"/>
    <property type="evidence" value="ECO:0007669"/>
    <property type="project" value="InterPro"/>
</dbReference>
<accession>A0AAQ3M4V7</accession>
<evidence type="ECO:0000256" key="4">
    <source>
        <dbReference type="ARBA" id="ARBA00012297"/>
    </source>
</evidence>
<keyword evidence="11" id="KW-1185">Reference proteome</keyword>
<name>A0AAQ3M4V7_9PEZI</name>
<comment type="catalytic activity">
    <reaction evidence="1">
        <text>4 hydroquinone + O2 = 4 benzosemiquinone + 2 H2O</text>
        <dbReference type="Rhea" id="RHEA:11276"/>
        <dbReference type="ChEBI" id="CHEBI:15377"/>
        <dbReference type="ChEBI" id="CHEBI:15379"/>
        <dbReference type="ChEBI" id="CHEBI:17594"/>
        <dbReference type="ChEBI" id="CHEBI:17977"/>
        <dbReference type="EC" id="1.10.3.2"/>
    </reaction>
</comment>
<dbReference type="Proteomes" id="UP001303373">
    <property type="component" value="Chromosome 5"/>
</dbReference>
<evidence type="ECO:0000259" key="8">
    <source>
        <dbReference type="Pfam" id="PF07731"/>
    </source>
</evidence>
<dbReference type="Pfam" id="PF07731">
    <property type="entry name" value="Cu-oxidase_2"/>
    <property type="match status" value="1"/>
</dbReference>
<dbReference type="InterPro" id="IPR045087">
    <property type="entry name" value="Cu-oxidase_fam"/>
</dbReference>
<comment type="cofactor">
    <cofactor evidence="2">
        <name>Cu cation</name>
        <dbReference type="ChEBI" id="CHEBI:23378"/>
    </cofactor>
</comment>
<reference evidence="10 11" key="1">
    <citation type="submission" date="2023-11" db="EMBL/GenBank/DDBJ databases">
        <title>An acidophilic fungus is an integral part of prey digestion in a carnivorous sundew plant.</title>
        <authorList>
            <person name="Tsai I.J."/>
        </authorList>
    </citation>
    <scope>NUCLEOTIDE SEQUENCE [LARGE SCALE GENOMIC DNA]</scope>
    <source>
        <strain evidence="10">169a</strain>
    </source>
</reference>
<evidence type="ECO:0000259" key="9">
    <source>
        <dbReference type="Pfam" id="PF07732"/>
    </source>
</evidence>
<evidence type="ECO:0000256" key="3">
    <source>
        <dbReference type="ARBA" id="ARBA00010609"/>
    </source>
</evidence>
<organism evidence="10 11">
    <name type="scientific">Acrodontium crateriforme</name>
    <dbReference type="NCBI Taxonomy" id="150365"/>
    <lineage>
        <taxon>Eukaryota</taxon>
        <taxon>Fungi</taxon>
        <taxon>Dikarya</taxon>
        <taxon>Ascomycota</taxon>
        <taxon>Pezizomycotina</taxon>
        <taxon>Dothideomycetes</taxon>
        <taxon>Dothideomycetidae</taxon>
        <taxon>Mycosphaerellales</taxon>
        <taxon>Teratosphaeriaceae</taxon>
        <taxon>Acrodontium</taxon>
    </lineage>
</organism>
<dbReference type="SUPFAM" id="SSF49503">
    <property type="entry name" value="Cupredoxins"/>
    <property type="match status" value="2"/>
</dbReference>
<dbReference type="GO" id="GO:0052716">
    <property type="term" value="F:hydroquinone:oxygen oxidoreductase activity"/>
    <property type="evidence" value="ECO:0007669"/>
    <property type="project" value="UniProtKB-EC"/>
</dbReference>
<evidence type="ECO:0000313" key="10">
    <source>
        <dbReference type="EMBL" id="WPH00920.1"/>
    </source>
</evidence>
<evidence type="ECO:0000256" key="5">
    <source>
        <dbReference type="ARBA" id="ARBA00023008"/>
    </source>
</evidence>
<comment type="similarity">
    <text evidence="3">Belongs to the multicopper oxidase family.</text>
</comment>
<protein>
    <recommendedName>
        <fullName evidence="4">laccase</fullName>
        <ecNumber evidence="4">1.10.3.2</ecNumber>
    </recommendedName>
</protein>
<evidence type="ECO:0000256" key="2">
    <source>
        <dbReference type="ARBA" id="ARBA00001935"/>
    </source>
</evidence>
<dbReference type="EC" id="1.10.3.2" evidence="4"/>
<dbReference type="PANTHER" id="PTHR11709">
    <property type="entry name" value="MULTI-COPPER OXIDASE"/>
    <property type="match status" value="1"/>
</dbReference>